<evidence type="ECO:0000256" key="9">
    <source>
        <dbReference type="ARBA" id="ARBA00022777"/>
    </source>
</evidence>
<dbReference type="SUPFAM" id="SSF158472">
    <property type="entry name" value="HAMP domain-like"/>
    <property type="match status" value="1"/>
</dbReference>
<feature type="transmembrane region" description="Helical" evidence="17">
    <location>
        <begin position="6"/>
        <end position="26"/>
    </location>
</feature>
<dbReference type="InterPro" id="IPR004358">
    <property type="entry name" value="Sig_transdc_His_kin-like_C"/>
</dbReference>
<dbReference type="GO" id="GO:0016301">
    <property type="term" value="F:kinase activity"/>
    <property type="evidence" value="ECO:0007669"/>
    <property type="project" value="UniProtKB-KW"/>
</dbReference>
<keyword evidence="7 17" id="KW-0812">Transmembrane</keyword>
<evidence type="ECO:0000256" key="12">
    <source>
        <dbReference type="ARBA" id="ARBA00023012"/>
    </source>
</evidence>
<dbReference type="PROSITE" id="PS50109">
    <property type="entry name" value="HIS_KIN"/>
    <property type="match status" value="1"/>
</dbReference>
<feature type="domain" description="HAMP" evidence="19">
    <location>
        <begin position="185"/>
        <end position="237"/>
    </location>
</feature>
<protein>
    <recommendedName>
        <fullName evidence="16">Heme sensor protein HssS</fullName>
        <ecNumber evidence="3">2.7.13.3</ecNumber>
    </recommendedName>
</protein>
<dbReference type="Gene3D" id="1.10.287.130">
    <property type="match status" value="1"/>
</dbReference>
<dbReference type="InterPro" id="IPR003594">
    <property type="entry name" value="HATPase_dom"/>
</dbReference>
<evidence type="ECO:0000256" key="2">
    <source>
        <dbReference type="ARBA" id="ARBA00004651"/>
    </source>
</evidence>
<dbReference type="InterPro" id="IPR003660">
    <property type="entry name" value="HAMP_dom"/>
</dbReference>
<evidence type="ECO:0000256" key="11">
    <source>
        <dbReference type="ARBA" id="ARBA00022989"/>
    </source>
</evidence>
<evidence type="ECO:0000259" key="19">
    <source>
        <dbReference type="PROSITE" id="PS50885"/>
    </source>
</evidence>
<dbReference type="PANTHER" id="PTHR45528:SF11">
    <property type="entry name" value="HISTIDINE KINASE"/>
    <property type="match status" value="1"/>
</dbReference>
<reference evidence="20 21" key="1">
    <citation type="submission" date="2021-03" db="EMBL/GenBank/DDBJ databases">
        <title>Genomic Encyclopedia of Type Strains, Phase IV (KMG-IV): sequencing the most valuable type-strain genomes for metagenomic binning, comparative biology and taxonomic classification.</title>
        <authorList>
            <person name="Goeker M."/>
        </authorList>
    </citation>
    <scope>NUCLEOTIDE SEQUENCE [LARGE SCALE GENOMIC DNA]</scope>
    <source>
        <strain evidence="20 21">DSM 24950</strain>
    </source>
</reference>
<evidence type="ECO:0000256" key="7">
    <source>
        <dbReference type="ARBA" id="ARBA00022692"/>
    </source>
</evidence>
<dbReference type="SMART" id="SM00387">
    <property type="entry name" value="HATPase_c"/>
    <property type="match status" value="1"/>
</dbReference>
<dbReference type="Pfam" id="PF00672">
    <property type="entry name" value="HAMP"/>
    <property type="match status" value="1"/>
</dbReference>
<feature type="transmembrane region" description="Helical" evidence="17">
    <location>
        <begin position="163"/>
        <end position="188"/>
    </location>
</feature>
<evidence type="ECO:0000313" key="20">
    <source>
        <dbReference type="EMBL" id="MBP1966888.1"/>
    </source>
</evidence>
<evidence type="ECO:0000256" key="13">
    <source>
        <dbReference type="ARBA" id="ARBA00023026"/>
    </source>
</evidence>
<evidence type="ECO:0000256" key="5">
    <source>
        <dbReference type="ARBA" id="ARBA00022553"/>
    </source>
</evidence>
<evidence type="ECO:0000256" key="3">
    <source>
        <dbReference type="ARBA" id="ARBA00012438"/>
    </source>
</evidence>
<dbReference type="SUPFAM" id="SSF55874">
    <property type="entry name" value="ATPase domain of HSP90 chaperone/DNA topoisomerase II/histidine kinase"/>
    <property type="match status" value="1"/>
</dbReference>
<dbReference type="Proteomes" id="UP001519344">
    <property type="component" value="Unassembled WGS sequence"/>
</dbReference>
<evidence type="ECO:0000256" key="16">
    <source>
        <dbReference type="ARBA" id="ARBA00040841"/>
    </source>
</evidence>
<dbReference type="InterPro" id="IPR005467">
    <property type="entry name" value="His_kinase_dom"/>
</dbReference>
<dbReference type="InterPro" id="IPR036890">
    <property type="entry name" value="HATPase_C_sf"/>
</dbReference>
<dbReference type="EMBL" id="JAGGKV010000026">
    <property type="protein sequence ID" value="MBP1966888.1"/>
    <property type="molecule type" value="Genomic_DNA"/>
</dbReference>
<dbReference type="PRINTS" id="PR00344">
    <property type="entry name" value="BCTRLSENSOR"/>
</dbReference>
<dbReference type="InterPro" id="IPR050398">
    <property type="entry name" value="HssS/ArlS-like"/>
</dbReference>
<name>A0ABS4I7J5_9BACL</name>
<evidence type="ECO:0000256" key="1">
    <source>
        <dbReference type="ARBA" id="ARBA00000085"/>
    </source>
</evidence>
<feature type="domain" description="Histidine kinase" evidence="18">
    <location>
        <begin position="245"/>
        <end position="459"/>
    </location>
</feature>
<dbReference type="Pfam" id="PF02518">
    <property type="entry name" value="HATPase_c"/>
    <property type="match status" value="1"/>
</dbReference>
<keyword evidence="5" id="KW-0597">Phosphoprotein</keyword>
<evidence type="ECO:0000259" key="18">
    <source>
        <dbReference type="PROSITE" id="PS50109"/>
    </source>
</evidence>
<evidence type="ECO:0000256" key="6">
    <source>
        <dbReference type="ARBA" id="ARBA00022679"/>
    </source>
</evidence>
<evidence type="ECO:0000313" key="21">
    <source>
        <dbReference type="Proteomes" id="UP001519344"/>
    </source>
</evidence>
<dbReference type="CDD" id="cd00082">
    <property type="entry name" value="HisKA"/>
    <property type="match status" value="1"/>
</dbReference>
<evidence type="ECO:0000256" key="10">
    <source>
        <dbReference type="ARBA" id="ARBA00022840"/>
    </source>
</evidence>
<evidence type="ECO:0000256" key="17">
    <source>
        <dbReference type="SAM" id="Phobius"/>
    </source>
</evidence>
<keyword evidence="11 17" id="KW-1133">Transmembrane helix</keyword>
<comment type="caution">
    <text evidence="20">The sequence shown here is derived from an EMBL/GenBank/DDBJ whole genome shotgun (WGS) entry which is preliminary data.</text>
</comment>
<dbReference type="InterPro" id="IPR003661">
    <property type="entry name" value="HisK_dim/P_dom"/>
</dbReference>
<keyword evidence="10" id="KW-0067">ATP-binding</keyword>
<dbReference type="PROSITE" id="PS50885">
    <property type="entry name" value="HAMP"/>
    <property type="match status" value="1"/>
</dbReference>
<dbReference type="Pfam" id="PF00512">
    <property type="entry name" value="HisKA"/>
    <property type="match status" value="1"/>
</dbReference>
<keyword evidence="9 20" id="KW-0418">Kinase</keyword>
<keyword evidence="6" id="KW-0808">Transferase</keyword>
<dbReference type="SMART" id="SM00304">
    <property type="entry name" value="HAMP"/>
    <property type="match status" value="1"/>
</dbReference>
<keyword evidence="8" id="KW-0547">Nucleotide-binding</keyword>
<dbReference type="SUPFAM" id="SSF47384">
    <property type="entry name" value="Homodimeric domain of signal transducing histidine kinase"/>
    <property type="match status" value="1"/>
</dbReference>
<organism evidence="20 21">
    <name type="scientific">Paenibacillus aceris</name>
    <dbReference type="NCBI Taxonomy" id="869555"/>
    <lineage>
        <taxon>Bacteria</taxon>
        <taxon>Bacillati</taxon>
        <taxon>Bacillota</taxon>
        <taxon>Bacilli</taxon>
        <taxon>Bacillales</taxon>
        <taxon>Paenibacillaceae</taxon>
        <taxon>Paenibacillus</taxon>
    </lineage>
</organism>
<dbReference type="SMART" id="SM00388">
    <property type="entry name" value="HisKA"/>
    <property type="match status" value="1"/>
</dbReference>
<dbReference type="InterPro" id="IPR036097">
    <property type="entry name" value="HisK_dim/P_sf"/>
</dbReference>
<evidence type="ECO:0000256" key="4">
    <source>
        <dbReference type="ARBA" id="ARBA00022475"/>
    </source>
</evidence>
<comment type="catalytic activity">
    <reaction evidence="1">
        <text>ATP + protein L-histidine = ADP + protein N-phospho-L-histidine.</text>
        <dbReference type="EC" id="2.7.13.3"/>
    </reaction>
</comment>
<evidence type="ECO:0000256" key="8">
    <source>
        <dbReference type="ARBA" id="ARBA00022741"/>
    </source>
</evidence>
<keyword evidence="4" id="KW-1003">Cell membrane</keyword>
<comment type="subcellular location">
    <subcellularLocation>
        <location evidence="2">Cell membrane</location>
        <topology evidence="2">Multi-pass membrane protein</topology>
    </subcellularLocation>
</comment>
<dbReference type="RefSeq" id="WP_167067066.1">
    <property type="nucleotide sequence ID" value="NZ_JAAOZR010000047.1"/>
</dbReference>
<sequence length="459" mass="52546">MKTLYFRIVITFIGIAMVSSMLALLFSNSYYSAKLRDENEEQIWRVTNEIRSLYEQTPELDPAIFFTHIAGMGFQLYAVNDRMEGTFYGTPFRHTQLDPEQIRQVLAGQTYRGILVERHFLMVTGFFENSLRNSIGVPIQVQGKPFALFVRPNLEQQIGGVRVLMAFLLGLTFLFSILFIVIFSQYIVKPVKRLREATKRIIGGDFNIAMDVSRQDEIGELARDFTYMAQSLKQLDEMRQEFVGNVSHEIQSPLTSIQGFAQSILDKDTSEEEKERYLHVILDESKRLSSLSKQLLTLASLDKESHVVKRSVFRLDEQIRQILILTEWQWTEKEIAIELDLPEVTISADAQLLHQVWQNFITNSIKFCRRGDTLQIGIQLLEKDILVEFSDTGIGIPADELPQIFDRFYKADKARNRANTGSGLGLAIAQKIIALHHGRIDVQSDLGKGTSFKVRLPQI</sequence>
<evidence type="ECO:0000256" key="15">
    <source>
        <dbReference type="ARBA" id="ARBA00037219"/>
    </source>
</evidence>
<keyword evidence="14 17" id="KW-0472">Membrane</keyword>
<dbReference type="CDD" id="cd06225">
    <property type="entry name" value="HAMP"/>
    <property type="match status" value="1"/>
</dbReference>
<evidence type="ECO:0000256" key="14">
    <source>
        <dbReference type="ARBA" id="ARBA00023136"/>
    </source>
</evidence>
<keyword evidence="13" id="KW-0843">Virulence</keyword>
<keyword evidence="21" id="KW-1185">Reference proteome</keyword>
<dbReference type="Gene3D" id="3.30.565.10">
    <property type="entry name" value="Histidine kinase-like ATPase, C-terminal domain"/>
    <property type="match status" value="1"/>
</dbReference>
<gene>
    <name evidence="20" type="ORF">J2Z65_006149</name>
</gene>
<comment type="function">
    <text evidence="15">Member of the two-component regulatory system HssS/HssR involved in intracellular heme homeostasis and tempering of staphylococcal virulence. HssS functions as a heme sensor histidine kinase which is autophosphorylated at a histidine residue and transfers its phosphate group to an aspartate residue of HssR. HssR/HssS activates the expression of hrtAB, an efflux pump, in response to extracellular heme, hemin, hemoglobin or blood.</text>
</comment>
<keyword evidence="12" id="KW-0902">Two-component regulatory system</keyword>
<dbReference type="Gene3D" id="6.10.340.10">
    <property type="match status" value="1"/>
</dbReference>
<accession>A0ABS4I7J5</accession>
<dbReference type="EC" id="2.7.13.3" evidence="3"/>
<dbReference type="PANTHER" id="PTHR45528">
    <property type="entry name" value="SENSOR HISTIDINE KINASE CPXA"/>
    <property type="match status" value="1"/>
</dbReference>
<dbReference type="CDD" id="cd00075">
    <property type="entry name" value="HATPase"/>
    <property type="match status" value="1"/>
</dbReference>
<proteinExistence type="predicted"/>